<dbReference type="Proteomes" id="UP000242175">
    <property type="component" value="Chromosome large"/>
</dbReference>
<dbReference type="KEGG" id="pmai:CF386_01145"/>
<proteinExistence type="predicted"/>
<sequence>MKTLYFFTHFFLKKIDTFSLMSAKGLNDLELQLDDYIFACENLPVDEVYRLYIYFIGANRNAHTLTFKDSAYYIYFISALRETVKSYYTSDEINDRRLFTIKKP</sequence>
<dbReference type="RefSeq" id="WP_089072690.1">
    <property type="nucleotide sequence ID" value="NZ_CBCSAM010000007.1"/>
</dbReference>
<gene>
    <name evidence="1" type="ORF">CF386_01145</name>
</gene>
<protein>
    <submittedName>
        <fullName evidence="1">Uncharacterized protein</fullName>
    </submittedName>
</protein>
<keyword evidence="2" id="KW-1185">Reference proteome</keyword>
<organism evidence="1 2">
    <name type="scientific">Paraphotobacterium marinum</name>
    <dbReference type="NCBI Taxonomy" id="1755811"/>
    <lineage>
        <taxon>Bacteria</taxon>
        <taxon>Pseudomonadati</taxon>
        <taxon>Pseudomonadota</taxon>
        <taxon>Gammaproteobacteria</taxon>
        <taxon>Vibrionales</taxon>
        <taxon>Vibrionaceae</taxon>
        <taxon>Paraphotobacterium</taxon>
    </lineage>
</organism>
<reference evidence="1 2" key="1">
    <citation type="journal article" date="2016" name="Int. J. Syst. Evol. Microbiol.">
        <title>Paraphotobacterium marinum gen. nov., sp. nov., a member of the family Vibrionaceae, isolated from surface seawater.</title>
        <authorList>
            <person name="Huang Z."/>
            <person name="Dong C."/>
            <person name="Shao Z."/>
        </authorList>
    </citation>
    <scope>NUCLEOTIDE SEQUENCE [LARGE SCALE GENOMIC DNA]</scope>
    <source>
        <strain evidence="1 2">NSCS20N07D</strain>
    </source>
</reference>
<dbReference type="AlphaFoldDB" id="A0A220VBW4"/>
<dbReference type="EMBL" id="CP022355">
    <property type="protein sequence ID" value="ASK77780.1"/>
    <property type="molecule type" value="Genomic_DNA"/>
</dbReference>
<name>A0A220VBW4_9GAMM</name>
<evidence type="ECO:0000313" key="1">
    <source>
        <dbReference type="EMBL" id="ASK77780.1"/>
    </source>
</evidence>
<evidence type="ECO:0000313" key="2">
    <source>
        <dbReference type="Proteomes" id="UP000242175"/>
    </source>
</evidence>
<accession>A0A220VBW4</accession>